<evidence type="ECO:0000259" key="4">
    <source>
        <dbReference type="PROSITE" id="PS50600"/>
    </source>
</evidence>
<feature type="domain" description="Ubiquitin-like protease family profile" evidence="4">
    <location>
        <begin position="1"/>
        <end position="140"/>
    </location>
</feature>
<evidence type="ECO:0000256" key="1">
    <source>
        <dbReference type="ARBA" id="ARBA00005234"/>
    </source>
</evidence>
<dbReference type="Gene3D" id="3.40.395.10">
    <property type="entry name" value="Adenoviral Proteinase, Chain A"/>
    <property type="match status" value="1"/>
</dbReference>
<keyword evidence="2 5" id="KW-0645">Protease</keyword>
<dbReference type="InterPro" id="IPR003653">
    <property type="entry name" value="Peptidase_C48_C"/>
</dbReference>
<organism evidence="5 6">
    <name type="scientific">Tanacetum coccineum</name>
    <dbReference type="NCBI Taxonomy" id="301880"/>
    <lineage>
        <taxon>Eukaryota</taxon>
        <taxon>Viridiplantae</taxon>
        <taxon>Streptophyta</taxon>
        <taxon>Embryophyta</taxon>
        <taxon>Tracheophyta</taxon>
        <taxon>Spermatophyta</taxon>
        <taxon>Magnoliopsida</taxon>
        <taxon>eudicotyledons</taxon>
        <taxon>Gunneridae</taxon>
        <taxon>Pentapetalae</taxon>
        <taxon>asterids</taxon>
        <taxon>campanulids</taxon>
        <taxon>Asterales</taxon>
        <taxon>Asteraceae</taxon>
        <taxon>Asteroideae</taxon>
        <taxon>Anthemideae</taxon>
        <taxon>Anthemidinae</taxon>
        <taxon>Tanacetum</taxon>
    </lineage>
</organism>
<keyword evidence="3" id="KW-0378">Hydrolase</keyword>
<evidence type="ECO:0000256" key="3">
    <source>
        <dbReference type="ARBA" id="ARBA00022801"/>
    </source>
</evidence>
<evidence type="ECO:0000256" key="2">
    <source>
        <dbReference type="ARBA" id="ARBA00022670"/>
    </source>
</evidence>
<reference evidence="5" key="1">
    <citation type="journal article" date="2022" name="Int. J. Mol. Sci.">
        <title>Draft Genome of Tanacetum Coccineum: Genomic Comparison of Closely Related Tanacetum-Family Plants.</title>
        <authorList>
            <person name="Yamashiro T."/>
            <person name="Shiraishi A."/>
            <person name="Nakayama K."/>
            <person name="Satake H."/>
        </authorList>
    </citation>
    <scope>NUCLEOTIDE SEQUENCE</scope>
</reference>
<dbReference type="GO" id="GO:0008233">
    <property type="term" value="F:peptidase activity"/>
    <property type="evidence" value="ECO:0007669"/>
    <property type="project" value="UniProtKB-KW"/>
</dbReference>
<dbReference type="GO" id="GO:0006508">
    <property type="term" value="P:proteolysis"/>
    <property type="evidence" value="ECO:0007669"/>
    <property type="project" value="UniProtKB-KW"/>
</dbReference>
<proteinExistence type="inferred from homology"/>
<keyword evidence="6" id="KW-1185">Reference proteome</keyword>
<dbReference type="SUPFAM" id="SSF54001">
    <property type="entry name" value="Cysteine proteinases"/>
    <property type="match status" value="1"/>
</dbReference>
<evidence type="ECO:0000313" key="5">
    <source>
        <dbReference type="EMBL" id="GJU01788.1"/>
    </source>
</evidence>
<evidence type="ECO:0000313" key="6">
    <source>
        <dbReference type="Proteomes" id="UP001151760"/>
    </source>
</evidence>
<comment type="caution">
    <text evidence="5">The sequence shown here is derived from an EMBL/GenBank/DDBJ whole genome shotgun (WGS) entry which is preliminary data.</text>
</comment>
<protein>
    <submittedName>
        <fullName evidence="5">Ulp1 protease family, C-terminal catalytic domain-containing protein</fullName>
    </submittedName>
</protein>
<dbReference type="InterPro" id="IPR038765">
    <property type="entry name" value="Papain-like_cys_pep_sf"/>
</dbReference>
<accession>A0ABQ5IRE4</accession>
<name>A0ABQ5IRE4_9ASTR</name>
<comment type="similarity">
    <text evidence="1">Belongs to the peptidase C48 family.</text>
</comment>
<dbReference type="PROSITE" id="PS50600">
    <property type="entry name" value="ULP_PROTEASE"/>
    <property type="match status" value="1"/>
</dbReference>
<gene>
    <name evidence="5" type="ORF">Tco_1112126</name>
</gene>
<dbReference type="EMBL" id="BQNB010020997">
    <property type="protein sequence ID" value="GJU01788.1"/>
    <property type="molecule type" value="Genomic_DNA"/>
</dbReference>
<feature type="non-terminal residue" evidence="5">
    <location>
        <position position="1"/>
    </location>
</feature>
<dbReference type="Proteomes" id="UP001151760">
    <property type="component" value="Unassembled WGS sequence"/>
</dbReference>
<reference evidence="5" key="2">
    <citation type="submission" date="2022-01" db="EMBL/GenBank/DDBJ databases">
        <authorList>
            <person name="Yamashiro T."/>
            <person name="Shiraishi A."/>
            <person name="Satake H."/>
            <person name="Nakayama K."/>
        </authorList>
    </citation>
    <scope>NUCLEOTIDE SEQUENCE</scope>
</reference>
<sequence>PESEKTLNEKNNVKALLYFIDDMEFVTKNAKVDNIYNIDMVFFPVLLAKCHYYLLVFNLKTPKIEILDNSKNGINVSVDDLYGESFKKLKKLFIEYLAYSEHRSWKSMKKAVCERIEMSWKTEYNVIDCGIFMMRHMETYMGYAKNWKCGFKNEGWEQKTQIYDLRKKYLSKILKSDLNCKRTVLLNELDQFRKLPYEERVKFLKDRIVRIQNRVKNLS</sequence>
<dbReference type="Pfam" id="PF02902">
    <property type="entry name" value="Peptidase_C48"/>
    <property type="match status" value="1"/>
</dbReference>